<sequence>MQDKRYQVFISSTFQDLQNERRAVQDVVISTGDFPVQMESFPAADQDQFEFIKSLIDQCDYYILIIGGRYGTVAEDGLSYTHKEFKYAVSKGVPVLVMLHGERGNISLDKSEKTDVGKKRLDDFISEAEANRLRKTWDTLDGLKLAAREALDHAKATKPRIGWVRGDAVTSLETLEELNNVRKENERFRQALGSLEIEVPLPTIPAASDILEIDLLPVSVRSGFGTISSGSQARTRTSWISVFPVFFSNLKWQSNDWNGDYYHRIDDDESCVAIGSALAGEVAVVDTSGFFKIGKGTLDRLSSFYIEAGLMTTEGESPFTETAQRVARRYRISEDASSVFVLLQGEVKVSEPSLSSHQLDDEIPF</sequence>
<dbReference type="EMBL" id="PGGN01000004">
    <property type="protein sequence ID" value="PSH55726.1"/>
    <property type="molecule type" value="Genomic_DNA"/>
</dbReference>
<organism evidence="2 3">
    <name type="scientific">Phyllobacterium endophyticum</name>
    <dbReference type="NCBI Taxonomy" id="1149773"/>
    <lineage>
        <taxon>Bacteria</taxon>
        <taxon>Pseudomonadati</taxon>
        <taxon>Pseudomonadota</taxon>
        <taxon>Alphaproteobacteria</taxon>
        <taxon>Hyphomicrobiales</taxon>
        <taxon>Phyllobacteriaceae</taxon>
        <taxon>Phyllobacterium</taxon>
    </lineage>
</organism>
<evidence type="ECO:0000313" key="2">
    <source>
        <dbReference type="EMBL" id="PSH55726.1"/>
    </source>
</evidence>
<dbReference type="Pfam" id="PF13271">
    <property type="entry name" value="DUF4062"/>
    <property type="match status" value="1"/>
</dbReference>
<feature type="domain" description="DUF4062" evidence="1">
    <location>
        <begin position="7"/>
        <end position="88"/>
    </location>
</feature>
<dbReference type="InterPro" id="IPR025139">
    <property type="entry name" value="DUF4062"/>
</dbReference>
<evidence type="ECO:0000313" key="3">
    <source>
        <dbReference type="Proteomes" id="UP000241158"/>
    </source>
</evidence>
<name>A0A2P7AND9_9HYPH</name>
<dbReference type="AlphaFoldDB" id="A0A2P7AND9"/>
<protein>
    <recommendedName>
        <fullName evidence="1">DUF4062 domain-containing protein</fullName>
    </recommendedName>
</protein>
<dbReference type="RefSeq" id="WP_106718135.1">
    <property type="nucleotide sequence ID" value="NZ_JACHXT010000001.1"/>
</dbReference>
<proteinExistence type="predicted"/>
<reference evidence="3" key="1">
    <citation type="submission" date="2017-11" db="EMBL/GenBank/DDBJ databases">
        <authorList>
            <person name="Kuznetsova I."/>
            <person name="Sazanova A."/>
            <person name="Chirak E."/>
            <person name="Safronova V."/>
            <person name="Willems A."/>
        </authorList>
    </citation>
    <scope>NUCLEOTIDE SEQUENCE [LARGE SCALE GENOMIC DNA]</scope>
    <source>
        <strain evidence="3">PEPV15</strain>
    </source>
</reference>
<comment type="caution">
    <text evidence="2">The sequence shown here is derived from an EMBL/GenBank/DDBJ whole genome shotgun (WGS) entry which is preliminary data.</text>
</comment>
<gene>
    <name evidence="2" type="ORF">CU100_18780</name>
</gene>
<dbReference type="OrthoDB" id="72299at2"/>
<evidence type="ECO:0000259" key="1">
    <source>
        <dbReference type="Pfam" id="PF13271"/>
    </source>
</evidence>
<keyword evidence="3" id="KW-1185">Reference proteome</keyword>
<accession>A0A2P7AND9</accession>
<dbReference type="Proteomes" id="UP000241158">
    <property type="component" value="Unassembled WGS sequence"/>
</dbReference>